<organism evidence="5 6">
    <name type="scientific">Saccharopolyspora hirsuta</name>
    <dbReference type="NCBI Taxonomy" id="1837"/>
    <lineage>
        <taxon>Bacteria</taxon>
        <taxon>Bacillati</taxon>
        <taxon>Actinomycetota</taxon>
        <taxon>Actinomycetes</taxon>
        <taxon>Pseudonocardiales</taxon>
        <taxon>Pseudonocardiaceae</taxon>
        <taxon>Saccharopolyspora</taxon>
    </lineage>
</organism>
<dbReference type="EMBL" id="VWPH01000010">
    <property type="protein sequence ID" value="KAA5830728.1"/>
    <property type="molecule type" value="Genomic_DNA"/>
</dbReference>
<dbReference type="GO" id="GO:0006355">
    <property type="term" value="P:regulation of DNA-templated transcription"/>
    <property type="evidence" value="ECO:0007669"/>
    <property type="project" value="InterPro"/>
</dbReference>
<evidence type="ECO:0000259" key="4">
    <source>
        <dbReference type="PROSITE" id="PS50043"/>
    </source>
</evidence>
<evidence type="ECO:0000256" key="1">
    <source>
        <dbReference type="ARBA" id="ARBA00023015"/>
    </source>
</evidence>
<dbReference type="InterPro" id="IPR000792">
    <property type="entry name" value="Tscrpt_reg_LuxR_C"/>
</dbReference>
<dbReference type="Proteomes" id="UP000323946">
    <property type="component" value="Unassembled WGS sequence"/>
</dbReference>
<evidence type="ECO:0000313" key="6">
    <source>
        <dbReference type="Proteomes" id="UP000323946"/>
    </source>
</evidence>
<name>A0A5M7BRF9_SACHI</name>
<comment type="caution">
    <text evidence="5">The sequence shown here is derived from an EMBL/GenBank/DDBJ whole genome shotgun (WGS) entry which is preliminary data.</text>
</comment>
<dbReference type="InterPro" id="IPR016032">
    <property type="entry name" value="Sig_transdc_resp-reg_C-effctor"/>
</dbReference>
<accession>A0A5M7BRF9</accession>
<dbReference type="AlphaFoldDB" id="A0A5M7BRF9"/>
<feature type="domain" description="HTH luxR-type" evidence="4">
    <location>
        <begin position="58"/>
        <end position="123"/>
    </location>
</feature>
<dbReference type="PROSITE" id="PS00622">
    <property type="entry name" value="HTH_LUXR_1"/>
    <property type="match status" value="1"/>
</dbReference>
<dbReference type="PRINTS" id="PR00038">
    <property type="entry name" value="HTHLUXR"/>
</dbReference>
<dbReference type="OrthoDB" id="3178272at2"/>
<evidence type="ECO:0000313" key="5">
    <source>
        <dbReference type="EMBL" id="KAA5830728.1"/>
    </source>
</evidence>
<protein>
    <submittedName>
        <fullName evidence="5">Helix-turn-helix transcriptional regulator</fullName>
    </submittedName>
</protein>
<keyword evidence="3" id="KW-0804">Transcription</keyword>
<dbReference type="SMART" id="SM00421">
    <property type="entry name" value="HTH_LUXR"/>
    <property type="match status" value="1"/>
</dbReference>
<keyword evidence="2" id="KW-0238">DNA-binding</keyword>
<keyword evidence="1" id="KW-0805">Transcription regulation</keyword>
<evidence type="ECO:0000256" key="2">
    <source>
        <dbReference type="ARBA" id="ARBA00023125"/>
    </source>
</evidence>
<proteinExistence type="predicted"/>
<reference evidence="5 6" key="1">
    <citation type="submission" date="2019-09" db="EMBL/GenBank/DDBJ databases">
        <title>Draft genome sequence of the thermophilic Saccharopolyspora hirsuta VKM Ac-666T.</title>
        <authorList>
            <person name="Lobastova T.G."/>
            <person name="Fokina V."/>
            <person name="Bragin E.Y."/>
            <person name="Shtratnikova V.Y."/>
            <person name="Starodumova I.P."/>
            <person name="Tarlachkov S.V."/>
            <person name="Donova M.V."/>
        </authorList>
    </citation>
    <scope>NUCLEOTIDE SEQUENCE [LARGE SCALE GENOMIC DNA]</scope>
    <source>
        <strain evidence="5 6">VKM Ac-666</strain>
    </source>
</reference>
<dbReference type="Pfam" id="PF00196">
    <property type="entry name" value="GerE"/>
    <property type="match status" value="1"/>
</dbReference>
<dbReference type="Gene3D" id="1.10.10.10">
    <property type="entry name" value="Winged helix-like DNA-binding domain superfamily/Winged helix DNA-binding domain"/>
    <property type="match status" value="1"/>
</dbReference>
<dbReference type="InterPro" id="IPR036388">
    <property type="entry name" value="WH-like_DNA-bd_sf"/>
</dbReference>
<keyword evidence="6" id="KW-1185">Reference proteome</keyword>
<gene>
    <name evidence="5" type="ORF">F1721_22685</name>
</gene>
<dbReference type="PANTHER" id="PTHR44688">
    <property type="entry name" value="DNA-BINDING TRANSCRIPTIONAL ACTIVATOR DEVR_DOSR"/>
    <property type="match status" value="1"/>
</dbReference>
<dbReference type="CDD" id="cd06170">
    <property type="entry name" value="LuxR_C_like"/>
    <property type="match status" value="1"/>
</dbReference>
<dbReference type="SUPFAM" id="SSF46894">
    <property type="entry name" value="C-terminal effector domain of the bipartite response regulators"/>
    <property type="match status" value="1"/>
</dbReference>
<evidence type="ECO:0000256" key="3">
    <source>
        <dbReference type="ARBA" id="ARBA00023163"/>
    </source>
</evidence>
<dbReference type="GO" id="GO:0003677">
    <property type="term" value="F:DNA binding"/>
    <property type="evidence" value="ECO:0007669"/>
    <property type="project" value="UniProtKB-KW"/>
</dbReference>
<dbReference type="PANTHER" id="PTHR44688:SF16">
    <property type="entry name" value="DNA-BINDING TRANSCRIPTIONAL ACTIVATOR DEVR_DOSR"/>
    <property type="match status" value="1"/>
</dbReference>
<sequence length="124" mass="13695">MALSYDQALDRAITALLVEAVEHSRALRHVLEQVGHLVVLRVQLHHSGAAGKSSEVPDGEALPELTNREHEVLGYLVRGGSNREIAKSLGISERTVKNHMRNIFRKLDVADRTSAAVKALESRR</sequence>
<dbReference type="PROSITE" id="PS50043">
    <property type="entry name" value="HTH_LUXR_2"/>
    <property type="match status" value="1"/>
</dbReference>